<dbReference type="InterPro" id="IPR050327">
    <property type="entry name" value="Proton-linked_MCT"/>
</dbReference>
<dbReference type="Pfam" id="PF07690">
    <property type="entry name" value="MFS_1"/>
    <property type="match status" value="1"/>
</dbReference>
<dbReference type="PANTHER" id="PTHR11360:SF308">
    <property type="entry name" value="BLL3089 PROTEIN"/>
    <property type="match status" value="1"/>
</dbReference>
<dbReference type="InterPro" id="IPR020846">
    <property type="entry name" value="MFS_dom"/>
</dbReference>
<feature type="transmembrane region" description="Helical" evidence="4">
    <location>
        <begin position="301"/>
        <end position="325"/>
    </location>
</feature>
<dbReference type="AlphaFoldDB" id="A0A5C0AW92"/>
<dbReference type="OrthoDB" id="5966585at2"/>
<reference evidence="6 7" key="1">
    <citation type="submission" date="2019-08" db="EMBL/GenBank/DDBJ databases">
        <title>Amphibian skin-associated Pigmentiphaga: genome sequence and occurrence across geography and hosts.</title>
        <authorList>
            <person name="Bletz M.C."/>
            <person name="Bunk B."/>
            <person name="Sproeer C."/>
            <person name="Biwer P."/>
            <person name="Reiter S."/>
            <person name="Rabemananjara F.C.E."/>
            <person name="Schulz S."/>
            <person name="Overmann J."/>
            <person name="Vences M."/>
        </authorList>
    </citation>
    <scope>NUCLEOTIDE SEQUENCE [LARGE SCALE GENOMIC DNA]</scope>
    <source>
        <strain evidence="6 7">Mada1488</strain>
    </source>
</reference>
<dbReference type="EMBL" id="CP043046">
    <property type="protein sequence ID" value="QEI06578.1"/>
    <property type="molecule type" value="Genomic_DNA"/>
</dbReference>
<evidence type="ECO:0000256" key="3">
    <source>
        <dbReference type="ARBA" id="ARBA00023136"/>
    </source>
</evidence>
<dbReference type="InterPro" id="IPR036259">
    <property type="entry name" value="MFS_trans_sf"/>
</dbReference>
<keyword evidence="7" id="KW-1185">Reference proteome</keyword>
<feature type="transmembrane region" description="Helical" evidence="4">
    <location>
        <begin position="337"/>
        <end position="357"/>
    </location>
</feature>
<feature type="transmembrane region" description="Helical" evidence="4">
    <location>
        <begin position="73"/>
        <end position="92"/>
    </location>
</feature>
<gene>
    <name evidence="6" type="ORF">FXN63_12610</name>
</gene>
<evidence type="ECO:0000256" key="2">
    <source>
        <dbReference type="ARBA" id="ARBA00022989"/>
    </source>
</evidence>
<evidence type="ECO:0000313" key="6">
    <source>
        <dbReference type="EMBL" id="QEI06578.1"/>
    </source>
</evidence>
<feature type="transmembrane region" description="Helical" evidence="4">
    <location>
        <begin position="156"/>
        <end position="177"/>
    </location>
</feature>
<dbReference type="KEGG" id="pacr:FXN63_12610"/>
<dbReference type="SUPFAM" id="SSF103473">
    <property type="entry name" value="MFS general substrate transporter"/>
    <property type="match status" value="1"/>
</dbReference>
<feature type="transmembrane region" description="Helical" evidence="4">
    <location>
        <begin position="234"/>
        <end position="254"/>
    </location>
</feature>
<dbReference type="GO" id="GO:0022857">
    <property type="term" value="F:transmembrane transporter activity"/>
    <property type="evidence" value="ECO:0007669"/>
    <property type="project" value="InterPro"/>
</dbReference>
<feature type="transmembrane region" description="Helical" evidence="4">
    <location>
        <begin position="37"/>
        <end position="61"/>
    </location>
</feature>
<dbReference type="Gene3D" id="1.20.1250.20">
    <property type="entry name" value="MFS general substrate transporter like domains"/>
    <property type="match status" value="1"/>
</dbReference>
<accession>A0A5C0AW92</accession>
<dbReference type="PANTHER" id="PTHR11360">
    <property type="entry name" value="MONOCARBOXYLATE TRANSPORTER"/>
    <property type="match status" value="1"/>
</dbReference>
<keyword evidence="1 4" id="KW-0812">Transmembrane</keyword>
<feature type="transmembrane region" description="Helical" evidence="4">
    <location>
        <begin position="98"/>
        <end position="120"/>
    </location>
</feature>
<dbReference type="InterPro" id="IPR011701">
    <property type="entry name" value="MFS"/>
</dbReference>
<feature type="transmembrane region" description="Helical" evidence="4">
    <location>
        <begin position="132"/>
        <end position="150"/>
    </location>
</feature>
<evidence type="ECO:0000256" key="4">
    <source>
        <dbReference type="SAM" id="Phobius"/>
    </source>
</evidence>
<feature type="domain" description="Major facilitator superfamily (MFS) profile" evidence="5">
    <location>
        <begin position="1"/>
        <end position="390"/>
    </location>
</feature>
<name>A0A5C0AW92_9BURK</name>
<keyword evidence="3 4" id="KW-0472">Membrane</keyword>
<evidence type="ECO:0000256" key="1">
    <source>
        <dbReference type="ARBA" id="ARBA00022692"/>
    </source>
</evidence>
<protein>
    <submittedName>
        <fullName evidence="6">MFS transporter</fullName>
    </submittedName>
</protein>
<organism evidence="6 7">
    <name type="scientific">Pigmentiphaga aceris</name>
    <dbReference type="NCBI Taxonomy" id="1940612"/>
    <lineage>
        <taxon>Bacteria</taxon>
        <taxon>Pseudomonadati</taxon>
        <taxon>Pseudomonadota</taxon>
        <taxon>Betaproteobacteria</taxon>
        <taxon>Burkholderiales</taxon>
        <taxon>Alcaligenaceae</taxon>
        <taxon>Pigmentiphaga</taxon>
    </lineage>
</organism>
<dbReference type="Proteomes" id="UP000325161">
    <property type="component" value="Chromosome"/>
</dbReference>
<dbReference type="PROSITE" id="PS50850">
    <property type="entry name" value="MFS"/>
    <property type="match status" value="1"/>
</dbReference>
<feature type="transmembrane region" description="Helical" evidence="4">
    <location>
        <begin position="7"/>
        <end position="25"/>
    </location>
</feature>
<evidence type="ECO:0000313" key="7">
    <source>
        <dbReference type="Proteomes" id="UP000325161"/>
    </source>
</evidence>
<keyword evidence="2 4" id="KW-1133">Transmembrane helix</keyword>
<dbReference type="RefSeq" id="WP_148815314.1">
    <property type="nucleotide sequence ID" value="NZ_CP043046.1"/>
</dbReference>
<sequence length="390" mass="40975">MISRQTVICLGLSQLINWGISYYLIGNFGPAMADDLGMGTTAIYAGLSLALVVMAATSPWTGRLIDRLGGRRVLPVGAVLNALGCVVLAVSQSAWTYYAAWIFLGIGMRLCLYEAAFATLARIGGVQARRAIGQITLFGGLASTVMWPVGHALAGAMGWRGALLVYAVFSLATLPLYRGLPPDRRVTVTASAAALPTWLARTPAQYRQAAILFSVIAMLTSFLAAGNAAHMLNILGGMGLDPALAVGIAALWGIGQVLARLGEFLFGQRIDPLKLNLLIACLLPLCFLAGLAASVPVAAAIFSFCYGACNGLFTISKGTLPLVLFDHRRYGALTGRLLVPSFLLTATAPLLYAAIITNVGAKAAMGMALAVACVVLGASAWLVWMFRHRA</sequence>
<feature type="transmembrane region" description="Helical" evidence="4">
    <location>
        <begin position="209"/>
        <end position="228"/>
    </location>
</feature>
<proteinExistence type="predicted"/>
<feature type="transmembrane region" description="Helical" evidence="4">
    <location>
        <begin position="275"/>
        <end position="295"/>
    </location>
</feature>
<evidence type="ECO:0000259" key="5">
    <source>
        <dbReference type="PROSITE" id="PS50850"/>
    </source>
</evidence>
<feature type="transmembrane region" description="Helical" evidence="4">
    <location>
        <begin position="363"/>
        <end position="386"/>
    </location>
</feature>